<sequence>MLEENLKEEILELYETLIDNGITFYYGSESIATGEITSLDILEDNIIKIELDEFQVYEISIDDFIEYHSKEGANYHTWPDIRNFDNKISNMNNV</sequence>
<comment type="caution">
    <text evidence="1">The sequence shown here is derived from an EMBL/GenBank/DDBJ whole genome shotgun (WGS) entry which is preliminary data.</text>
</comment>
<name>A0ABR8Q5A0_9CLOT</name>
<evidence type="ECO:0000313" key="1">
    <source>
        <dbReference type="EMBL" id="MBD7915593.1"/>
    </source>
</evidence>
<dbReference type="EMBL" id="JACSQZ010000037">
    <property type="protein sequence ID" value="MBD7915593.1"/>
    <property type="molecule type" value="Genomic_DNA"/>
</dbReference>
<keyword evidence="2" id="KW-1185">Reference proteome</keyword>
<gene>
    <name evidence="1" type="ORF">H9660_10595</name>
</gene>
<dbReference type="RefSeq" id="WP_191750354.1">
    <property type="nucleotide sequence ID" value="NZ_JACSQZ010000037.1"/>
</dbReference>
<evidence type="ECO:0000313" key="2">
    <source>
        <dbReference type="Proteomes" id="UP000640335"/>
    </source>
</evidence>
<dbReference type="Proteomes" id="UP000640335">
    <property type="component" value="Unassembled WGS sequence"/>
</dbReference>
<proteinExistence type="predicted"/>
<reference evidence="1 2" key="1">
    <citation type="submission" date="2020-08" db="EMBL/GenBank/DDBJ databases">
        <title>A Genomic Blueprint of the Chicken Gut Microbiome.</title>
        <authorList>
            <person name="Gilroy R."/>
            <person name="Ravi A."/>
            <person name="Getino M."/>
            <person name="Pursley I."/>
            <person name="Horton D.L."/>
            <person name="Alikhan N.-F."/>
            <person name="Baker D."/>
            <person name="Gharbi K."/>
            <person name="Hall N."/>
            <person name="Watson M."/>
            <person name="Adriaenssens E.M."/>
            <person name="Foster-Nyarko E."/>
            <person name="Jarju S."/>
            <person name="Secka A."/>
            <person name="Antonio M."/>
            <person name="Oren A."/>
            <person name="Chaudhuri R."/>
            <person name="La Ragione R.M."/>
            <person name="Hildebrand F."/>
            <person name="Pallen M.J."/>
        </authorList>
    </citation>
    <scope>NUCLEOTIDE SEQUENCE [LARGE SCALE GENOMIC DNA]</scope>
    <source>
        <strain evidence="1 2">Sa3CUN1</strain>
    </source>
</reference>
<accession>A0ABR8Q5A0</accession>
<organism evidence="1 2">
    <name type="scientific">Clostridium gallinarum</name>
    <dbReference type="NCBI Taxonomy" id="2762246"/>
    <lineage>
        <taxon>Bacteria</taxon>
        <taxon>Bacillati</taxon>
        <taxon>Bacillota</taxon>
        <taxon>Clostridia</taxon>
        <taxon>Eubacteriales</taxon>
        <taxon>Clostridiaceae</taxon>
        <taxon>Clostridium</taxon>
    </lineage>
</organism>
<protein>
    <submittedName>
        <fullName evidence="1">Uncharacterized protein</fullName>
    </submittedName>
</protein>